<gene>
    <name evidence="1" type="ORF">g.35331</name>
</gene>
<protein>
    <submittedName>
        <fullName evidence="1">Uncharacterized protein</fullName>
    </submittedName>
</protein>
<proteinExistence type="predicted"/>
<reference evidence="1" key="1">
    <citation type="submission" date="2015-11" db="EMBL/GenBank/DDBJ databases">
        <title>De novo transcriptome assembly of four potential Pierce s Disease insect vectors from Arizona vineyards.</title>
        <authorList>
            <person name="Tassone E.E."/>
        </authorList>
    </citation>
    <scope>NUCLEOTIDE SEQUENCE</scope>
</reference>
<dbReference type="AlphaFoldDB" id="A0A1B6M343"/>
<accession>A0A1B6M343</accession>
<organism evidence="1">
    <name type="scientific">Graphocephala atropunctata</name>
    <dbReference type="NCBI Taxonomy" id="36148"/>
    <lineage>
        <taxon>Eukaryota</taxon>
        <taxon>Metazoa</taxon>
        <taxon>Ecdysozoa</taxon>
        <taxon>Arthropoda</taxon>
        <taxon>Hexapoda</taxon>
        <taxon>Insecta</taxon>
        <taxon>Pterygota</taxon>
        <taxon>Neoptera</taxon>
        <taxon>Paraneoptera</taxon>
        <taxon>Hemiptera</taxon>
        <taxon>Auchenorrhyncha</taxon>
        <taxon>Membracoidea</taxon>
        <taxon>Cicadellidae</taxon>
        <taxon>Cicadellinae</taxon>
        <taxon>Cicadellini</taxon>
        <taxon>Graphocephala</taxon>
    </lineage>
</organism>
<evidence type="ECO:0000313" key="1">
    <source>
        <dbReference type="EMBL" id="JAT30304.1"/>
    </source>
</evidence>
<name>A0A1B6M343_9HEMI</name>
<sequence>MFPKRNVPLLVDKLNSVDWNIMLQHISSASLMFTTFFAFVTNAILDLVLLKTASGKNIKPSKSKNWYTPELQAIKNKLIDIHYLYRLTNSPSLKNKLDEIKKHYKHKISEAKLTYNNLYIDQSSNKYKAAWSLIKNEYSIHNRPNVVANVCPLQFSMNSALTLRNIKKEISPTGNTVLDLVRSDNVCNTEFEWREVTSEYVVRAVKSLNNSDSQDLYFMSNNIMKQIISSIVSPLTICINKCLLEGNFSQGT</sequence>
<dbReference type="EMBL" id="GEBQ01009673">
    <property type="protein sequence ID" value="JAT30304.1"/>
    <property type="molecule type" value="Transcribed_RNA"/>
</dbReference>